<dbReference type="InterPro" id="IPR001570">
    <property type="entry name" value="Peptidase_M4_C_domain"/>
</dbReference>
<dbReference type="Gene3D" id="2.60.120.200">
    <property type="match status" value="1"/>
</dbReference>
<sequence length="803" mass="81723">MRHQTAFGAAAVAVGLAVAMSAPAAGATTPTAPAAPAKPDPRTVAAASADRLVAAKPAAFRKAPKDKIVRTGVTSGLRGLQYVEYQRTYDGLPVYGGDFVVTTNATGGVLSTSVGQTQKLDVGTKATVTPAQATATSRAKVDTVDSASSPRLTVLAEGTGRLVYETVVSGHQKKAETKLHVLVDAKTGKVVKTWDEVRDAADDQSYYHGTVDLSTAATSMTDPARPGHQCGGQGGTAYTGTDSAWGNGSGTNLETACVDVLYAVQKEWDMLGAWLGRNGTNGSGRGFPSRVGLSDVNAYWNGSYTNFGHNQAGTRQATSVDVVGHENGHAVFTNTPGGDSGGNGNEKGGMNESAGDIFGALTEHYINEPANLDPPDYLVGEEVDLVGSGPIRNMYNPSALGDPNCYSSSIPSTEVHSAAGPQNHWFYLLAEGSNPTNGNPTSPTCNNSTVTGIGIQKAGQIFMGGLNRKVTNWSHARARIETVNAALALFPNSATECNAVKAAWSAVSVPAQSGEAACGTQGPDFSLTLNPSSGSAQAGGTATATVSTATTSGSAQQIALSATSSPSGPTATFSPSTVTSGQSATMTVNVPAGTPDGTYRLTVLADGASVDRTATYTLTVGTSQPGTVFSDDFETNQGWTTNPGGTDTATTGQWQRGTPAPTSYSGTNLQLAAAGGSYDLVTGAAAGTDAGTYDVDGGATSVQSPAISLPSGTLTLSLSWYLAHLDNSGTDDYLRVRVVGTSGSSTVLNQTGAASIRAGAWQTATYDLSAYAGQSVRIVVDAADAGTGSLVEGGIDNVRITKS</sequence>
<evidence type="ECO:0000256" key="8">
    <source>
        <dbReference type="ARBA" id="ARBA00023049"/>
    </source>
</evidence>
<dbReference type="PANTHER" id="PTHR33794:SF1">
    <property type="entry name" value="BACILLOLYSIN"/>
    <property type="match status" value="1"/>
</dbReference>
<feature type="chain" id="PRO_5045497135" evidence="11">
    <location>
        <begin position="25"/>
        <end position="803"/>
    </location>
</feature>
<accession>A0ABW2XD74</accession>
<evidence type="ECO:0000259" key="15">
    <source>
        <dbReference type="Pfam" id="PF07504"/>
    </source>
</evidence>
<protein>
    <submittedName>
        <fullName evidence="16">M4 family metallopeptidase</fullName>
    </submittedName>
</protein>
<feature type="compositionally biased region" description="Low complexity" evidence="10">
    <location>
        <begin position="557"/>
        <end position="577"/>
    </location>
</feature>
<feature type="domain" description="PepSY" evidence="14">
    <location>
        <begin position="129"/>
        <end position="194"/>
    </location>
</feature>
<dbReference type="InterPro" id="IPR011096">
    <property type="entry name" value="FTP_domain"/>
</dbReference>
<feature type="domain" description="Peptidase M4" evidence="12">
    <location>
        <begin position="208"/>
        <end position="332"/>
    </location>
</feature>
<gene>
    <name evidence="16" type="ORF">ACFQZM_07805</name>
</gene>
<dbReference type="InterPro" id="IPR027268">
    <property type="entry name" value="Peptidase_M4/M1_CTD_sf"/>
</dbReference>
<comment type="similarity">
    <text evidence="2">Belongs to the peptidase M4 family.</text>
</comment>
<proteinExistence type="inferred from homology"/>
<evidence type="ECO:0000313" key="16">
    <source>
        <dbReference type="EMBL" id="MFD0684393.1"/>
    </source>
</evidence>
<evidence type="ECO:0000256" key="7">
    <source>
        <dbReference type="ARBA" id="ARBA00022833"/>
    </source>
</evidence>
<dbReference type="InterPro" id="IPR013856">
    <property type="entry name" value="Peptidase_M4_domain"/>
</dbReference>
<dbReference type="Gene3D" id="3.10.170.10">
    <property type="match status" value="1"/>
</dbReference>
<keyword evidence="3" id="KW-0645">Protease</keyword>
<evidence type="ECO:0000256" key="3">
    <source>
        <dbReference type="ARBA" id="ARBA00022670"/>
    </source>
</evidence>
<dbReference type="InterPro" id="IPR023612">
    <property type="entry name" value="Peptidase_M4"/>
</dbReference>
<feature type="region of interest" description="Disordered" evidence="10">
    <location>
        <begin position="557"/>
        <end position="581"/>
    </location>
</feature>
<dbReference type="Pfam" id="PF02868">
    <property type="entry name" value="Peptidase_M4_C"/>
    <property type="match status" value="1"/>
</dbReference>
<comment type="cofactor">
    <cofactor evidence="1">
        <name>Zn(2+)</name>
        <dbReference type="ChEBI" id="CHEBI:29105"/>
    </cofactor>
</comment>
<evidence type="ECO:0000256" key="1">
    <source>
        <dbReference type="ARBA" id="ARBA00001947"/>
    </source>
</evidence>
<keyword evidence="4" id="KW-0479">Metal-binding</keyword>
<keyword evidence="7" id="KW-0862">Zinc</keyword>
<dbReference type="PRINTS" id="PR00730">
    <property type="entry name" value="THERMOLYSIN"/>
</dbReference>
<evidence type="ECO:0000256" key="10">
    <source>
        <dbReference type="SAM" id="MobiDB-lite"/>
    </source>
</evidence>
<evidence type="ECO:0000259" key="14">
    <source>
        <dbReference type="Pfam" id="PF03413"/>
    </source>
</evidence>
<dbReference type="InterPro" id="IPR050728">
    <property type="entry name" value="Zinc_Metalloprotease_M4"/>
</dbReference>
<keyword evidence="9" id="KW-0865">Zymogen</keyword>
<keyword evidence="8" id="KW-0482">Metalloprotease</keyword>
<dbReference type="Pfam" id="PF01447">
    <property type="entry name" value="Peptidase_M4"/>
    <property type="match status" value="1"/>
</dbReference>
<organism evidence="16 17">
    <name type="scientific">Actinomadura fibrosa</name>
    <dbReference type="NCBI Taxonomy" id="111802"/>
    <lineage>
        <taxon>Bacteria</taxon>
        <taxon>Bacillati</taxon>
        <taxon>Actinomycetota</taxon>
        <taxon>Actinomycetes</taxon>
        <taxon>Streptosporangiales</taxon>
        <taxon>Thermomonosporaceae</taxon>
        <taxon>Actinomadura</taxon>
    </lineage>
</organism>
<dbReference type="Gene3D" id="2.60.40.10">
    <property type="entry name" value="Immunoglobulins"/>
    <property type="match status" value="1"/>
</dbReference>
<feature type="domain" description="FTP" evidence="15">
    <location>
        <begin position="75"/>
        <end position="111"/>
    </location>
</feature>
<evidence type="ECO:0000259" key="12">
    <source>
        <dbReference type="Pfam" id="PF01447"/>
    </source>
</evidence>
<dbReference type="SUPFAM" id="SSF55486">
    <property type="entry name" value="Metalloproteases ('zincins'), catalytic domain"/>
    <property type="match status" value="1"/>
</dbReference>
<dbReference type="EMBL" id="JBHTGP010000003">
    <property type="protein sequence ID" value="MFD0684393.1"/>
    <property type="molecule type" value="Genomic_DNA"/>
</dbReference>
<dbReference type="Gene3D" id="1.10.390.10">
    <property type="entry name" value="Neutral Protease Domain 2"/>
    <property type="match status" value="1"/>
</dbReference>
<evidence type="ECO:0000256" key="2">
    <source>
        <dbReference type="ARBA" id="ARBA00009388"/>
    </source>
</evidence>
<dbReference type="CDD" id="cd09597">
    <property type="entry name" value="M4_TLP"/>
    <property type="match status" value="1"/>
</dbReference>
<dbReference type="InterPro" id="IPR013783">
    <property type="entry name" value="Ig-like_fold"/>
</dbReference>
<dbReference type="PANTHER" id="PTHR33794">
    <property type="entry name" value="BACILLOLYSIN"/>
    <property type="match status" value="1"/>
</dbReference>
<dbReference type="Pfam" id="PF07504">
    <property type="entry name" value="FTP"/>
    <property type="match status" value="1"/>
</dbReference>
<feature type="signal peptide" evidence="11">
    <location>
        <begin position="1"/>
        <end position="24"/>
    </location>
</feature>
<dbReference type="Proteomes" id="UP001597063">
    <property type="component" value="Unassembled WGS sequence"/>
</dbReference>
<evidence type="ECO:0000313" key="17">
    <source>
        <dbReference type="Proteomes" id="UP001597063"/>
    </source>
</evidence>
<evidence type="ECO:0000256" key="11">
    <source>
        <dbReference type="SAM" id="SignalP"/>
    </source>
</evidence>
<dbReference type="Gene3D" id="3.10.450.490">
    <property type="match status" value="1"/>
</dbReference>
<comment type="caution">
    <text evidence="16">The sequence shown here is derived from an EMBL/GenBank/DDBJ whole genome shotgun (WGS) entry which is preliminary data.</text>
</comment>
<evidence type="ECO:0000256" key="9">
    <source>
        <dbReference type="ARBA" id="ARBA00023145"/>
    </source>
</evidence>
<evidence type="ECO:0000259" key="13">
    <source>
        <dbReference type="Pfam" id="PF02868"/>
    </source>
</evidence>
<evidence type="ECO:0000256" key="5">
    <source>
        <dbReference type="ARBA" id="ARBA00022729"/>
    </source>
</evidence>
<name>A0ABW2XD74_9ACTN</name>
<evidence type="ECO:0000256" key="6">
    <source>
        <dbReference type="ARBA" id="ARBA00022801"/>
    </source>
</evidence>
<feature type="domain" description="Peptidase M4 C-terminal" evidence="13">
    <location>
        <begin position="345"/>
        <end position="509"/>
    </location>
</feature>
<keyword evidence="17" id="KW-1185">Reference proteome</keyword>
<evidence type="ECO:0000256" key="4">
    <source>
        <dbReference type="ARBA" id="ARBA00022723"/>
    </source>
</evidence>
<reference evidence="17" key="1">
    <citation type="journal article" date="2019" name="Int. J. Syst. Evol. Microbiol.">
        <title>The Global Catalogue of Microorganisms (GCM) 10K type strain sequencing project: providing services to taxonomists for standard genome sequencing and annotation.</title>
        <authorList>
            <consortium name="The Broad Institute Genomics Platform"/>
            <consortium name="The Broad Institute Genome Sequencing Center for Infectious Disease"/>
            <person name="Wu L."/>
            <person name="Ma J."/>
        </authorList>
    </citation>
    <scope>NUCLEOTIDE SEQUENCE [LARGE SCALE GENOMIC DNA]</scope>
    <source>
        <strain evidence="17">JCM 9371</strain>
    </source>
</reference>
<dbReference type="InterPro" id="IPR025711">
    <property type="entry name" value="PepSY"/>
</dbReference>
<keyword evidence="6" id="KW-0378">Hydrolase</keyword>
<keyword evidence="5 11" id="KW-0732">Signal</keyword>
<dbReference type="RefSeq" id="WP_242619594.1">
    <property type="nucleotide sequence ID" value="NZ_CAACUY010000170.1"/>
</dbReference>
<dbReference type="Pfam" id="PF03413">
    <property type="entry name" value="PepSY"/>
    <property type="match status" value="1"/>
</dbReference>